<evidence type="ECO:0000313" key="3">
    <source>
        <dbReference type="Proteomes" id="UP001226762"/>
    </source>
</evidence>
<name>A0AAE4B5I0_9RHOB</name>
<proteinExistence type="predicted"/>
<keyword evidence="3" id="KW-1185">Reference proteome</keyword>
<organism evidence="2 3">
    <name type="scientific">Marimonas arenosa</name>
    <dbReference type="NCBI Taxonomy" id="1795305"/>
    <lineage>
        <taxon>Bacteria</taxon>
        <taxon>Pseudomonadati</taxon>
        <taxon>Pseudomonadota</taxon>
        <taxon>Alphaproteobacteria</taxon>
        <taxon>Rhodobacterales</taxon>
        <taxon>Paracoccaceae</taxon>
        <taxon>Marimonas</taxon>
    </lineage>
</organism>
<comment type="caution">
    <text evidence="2">The sequence shown here is derived from an EMBL/GenBank/DDBJ whole genome shotgun (WGS) entry which is preliminary data.</text>
</comment>
<protein>
    <submittedName>
        <fullName evidence="2">Uncharacterized protein</fullName>
    </submittedName>
</protein>
<dbReference type="EMBL" id="JANHAX010000001">
    <property type="protein sequence ID" value="MDQ2089271.1"/>
    <property type="molecule type" value="Genomic_DNA"/>
</dbReference>
<evidence type="ECO:0000256" key="1">
    <source>
        <dbReference type="SAM" id="MobiDB-lite"/>
    </source>
</evidence>
<reference evidence="2" key="1">
    <citation type="submission" date="2022-07" db="EMBL/GenBank/DDBJ databases">
        <authorList>
            <person name="Otstavnykh N."/>
            <person name="Isaeva M."/>
            <person name="Bystritskaya E."/>
        </authorList>
    </citation>
    <scope>NUCLEOTIDE SEQUENCE</scope>
    <source>
        <strain evidence="2">KCTC 52189</strain>
    </source>
</reference>
<gene>
    <name evidence="2" type="ORF">NO357_05080</name>
</gene>
<feature type="region of interest" description="Disordered" evidence="1">
    <location>
        <begin position="1"/>
        <end position="26"/>
    </location>
</feature>
<dbReference type="Proteomes" id="UP001226762">
    <property type="component" value="Unassembled WGS sequence"/>
</dbReference>
<sequence length="133" mass="14819">MSSKQKTLVPMTNYREELPDGCPPPSANEDALADVWRFIQGQSPVESDFDSHAKLGKPNRKGASECDFASCSLFDTKAAKNMAKNQFFKRKFASRLDIPASSGKHLANSKGHVHLWMYDEFDPVKAVVETVKL</sequence>
<reference evidence="2" key="2">
    <citation type="submission" date="2023-02" db="EMBL/GenBank/DDBJ databases">
        <title>'Rhodoalgimonas zhirmunskyi' gen. nov., isolated from a red alga.</title>
        <authorList>
            <person name="Nedashkovskaya O.I."/>
            <person name="Otstavnykh N.Y."/>
            <person name="Bystritskaya E.P."/>
            <person name="Balabanova L.A."/>
            <person name="Isaeva M.P."/>
        </authorList>
    </citation>
    <scope>NUCLEOTIDE SEQUENCE</scope>
    <source>
        <strain evidence="2">KCTC 52189</strain>
    </source>
</reference>
<evidence type="ECO:0000313" key="2">
    <source>
        <dbReference type="EMBL" id="MDQ2089271.1"/>
    </source>
</evidence>
<dbReference type="AlphaFoldDB" id="A0AAE4B5I0"/>
<accession>A0AAE4B5I0</accession>